<feature type="domain" description="Peptide chain release factor" evidence="7">
    <location>
        <begin position="45"/>
        <end position="155"/>
    </location>
</feature>
<dbReference type="EMBL" id="MFEH01000004">
    <property type="protein sequence ID" value="OGE73854.1"/>
    <property type="molecule type" value="Genomic_DNA"/>
</dbReference>
<dbReference type="Gene3D" id="3.30.160.20">
    <property type="match status" value="1"/>
</dbReference>
<name>A0A1F5N8B1_9BACT</name>
<keyword evidence="6" id="KW-0175">Coiled coil</keyword>
<evidence type="ECO:0000256" key="4">
    <source>
        <dbReference type="HAMAP-Rule" id="MF_00094"/>
    </source>
</evidence>
<evidence type="ECO:0000256" key="2">
    <source>
        <dbReference type="ARBA" id="ARBA00022481"/>
    </source>
</evidence>
<feature type="modified residue" description="N5-methylglutamine" evidence="4">
    <location>
        <position position="211"/>
    </location>
</feature>
<evidence type="ECO:0000256" key="5">
    <source>
        <dbReference type="NCBIfam" id="TIGR00020"/>
    </source>
</evidence>
<dbReference type="Gene3D" id="1.20.58.410">
    <property type="entry name" value="Release factor"/>
    <property type="match status" value="1"/>
</dbReference>
<keyword evidence="3 4" id="KW-0648">Protein biosynthesis</keyword>
<dbReference type="Pfam" id="PF03462">
    <property type="entry name" value="PCRF"/>
    <property type="match status" value="1"/>
</dbReference>
<dbReference type="NCBIfam" id="TIGR00020">
    <property type="entry name" value="prfB"/>
    <property type="match status" value="1"/>
</dbReference>
<comment type="PTM">
    <text evidence="4">Methylated by PrmC. Methylation increases the termination efficiency of RF2.</text>
</comment>
<dbReference type="Gene3D" id="3.30.70.1660">
    <property type="match status" value="1"/>
</dbReference>
<accession>A0A1F5N8B1</accession>
<evidence type="ECO:0000313" key="8">
    <source>
        <dbReference type="EMBL" id="OGE73854.1"/>
    </source>
</evidence>
<dbReference type="Proteomes" id="UP000177610">
    <property type="component" value="Unassembled WGS sequence"/>
</dbReference>
<reference evidence="8 9" key="1">
    <citation type="journal article" date="2016" name="Nat. Commun.">
        <title>Thousands of microbial genomes shed light on interconnected biogeochemical processes in an aquifer system.</title>
        <authorList>
            <person name="Anantharaman K."/>
            <person name="Brown C.T."/>
            <person name="Hug L.A."/>
            <person name="Sharon I."/>
            <person name="Castelle C.J."/>
            <person name="Probst A.J."/>
            <person name="Thomas B.C."/>
            <person name="Singh A."/>
            <person name="Wilkins M.J."/>
            <person name="Karaoz U."/>
            <person name="Brodie E.L."/>
            <person name="Williams K.H."/>
            <person name="Hubbard S.S."/>
            <person name="Banfield J.F."/>
        </authorList>
    </citation>
    <scope>NUCLEOTIDE SEQUENCE [LARGE SCALE GENOMIC DNA]</scope>
</reference>
<dbReference type="PANTHER" id="PTHR43116:SF3">
    <property type="entry name" value="CLASS I PEPTIDE CHAIN RELEASE FACTOR"/>
    <property type="match status" value="1"/>
</dbReference>
<comment type="subcellular location">
    <subcellularLocation>
        <location evidence="4">Cytoplasm</location>
    </subcellularLocation>
</comment>
<dbReference type="PANTHER" id="PTHR43116">
    <property type="entry name" value="PEPTIDE CHAIN RELEASE FACTOR 2"/>
    <property type="match status" value="1"/>
</dbReference>
<evidence type="ECO:0000256" key="1">
    <source>
        <dbReference type="ARBA" id="ARBA00010835"/>
    </source>
</evidence>
<dbReference type="STRING" id="1817821.A2717_04450"/>
<dbReference type="AlphaFoldDB" id="A0A1F5N8B1"/>
<evidence type="ECO:0000256" key="3">
    <source>
        <dbReference type="ARBA" id="ARBA00022917"/>
    </source>
</evidence>
<dbReference type="Pfam" id="PF00472">
    <property type="entry name" value="RF-1"/>
    <property type="match status" value="1"/>
</dbReference>
<evidence type="ECO:0000259" key="7">
    <source>
        <dbReference type="SMART" id="SM00937"/>
    </source>
</evidence>
<keyword evidence="2 4" id="KW-0488">Methylation</keyword>
<protein>
    <recommendedName>
        <fullName evidence="4 5">Peptide chain release factor 2</fullName>
        <shortName evidence="4">RF-2</shortName>
    </recommendedName>
</protein>
<sequence>MSDPKFWSDQDNARIKSKQASDLKNDVDSWFKFEQDLADLEELCTMAVKESDKALERDLKAKFEALQAAFEQFRLRTFLSEKYDDHDALLSIHAGAGGVDAQDWAEMLLRMYVRFAESKKFKTLVIDESRGSEAGIKSVVIEIIGPYAYGFFKSEAGVHRLVRQSPFNSTHTRETSFALVEVLPAIQQHEFKLNLDEIEIEAKTSRGHGGQSVNTTYSAIRATHRPTGITVTIQNERSQAQNKEQALKILASKLAQLEEQKRQEEKLKIRGEFHSAEWGNQIRSYVLHPYKLVKDHRTNYETSDASGVLEGNIEEFIKRYLEKNRNLL</sequence>
<dbReference type="InterPro" id="IPR004374">
    <property type="entry name" value="PrfB"/>
</dbReference>
<organism evidence="8 9">
    <name type="scientific">Candidatus Doudnabacteria bacterium RIFCSPHIGHO2_01_FULL_41_86</name>
    <dbReference type="NCBI Taxonomy" id="1817821"/>
    <lineage>
        <taxon>Bacteria</taxon>
        <taxon>Candidatus Doudnaibacteriota</taxon>
    </lineage>
</organism>
<dbReference type="SMART" id="SM00937">
    <property type="entry name" value="PCRF"/>
    <property type="match status" value="1"/>
</dbReference>
<comment type="caution">
    <text evidence="8">The sequence shown here is derived from an EMBL/GenBank/DDBJ whole genome shotgun (WGS) entry which is preliminary data.</text>
</comment>
<dbReference type="GO" id="GO:0016149">
    <property type="term" value="F:translation release factor activity, codon specific"/>
    <property type="evidence" value="ECO:0007669"/>
    <property type="project" value="UniProtKB-UniRule"/>
</dbReference>
<comment type="function">
    <text evidence="4">Peptide chain release factor 2 directs the termination of translation in response to the peptide chain termination codons UGA and UAA.</text>
</comment>
<dbReference type="GO" id="GO:0005737">
    <property type="term" value="C:cytoplasm"/>
    <property type="evidence" value="ECO:0007669"/>
    <property type="project" value="UniProtKB-SubCell"/>
</dbReference>
<evidence type="ECO:0000313" key="9">
    <source>
        <dbReference type="Proteomes" id="UP000177610"/>
    </source>
</evidence>
<dbReference type="InterPro" id="IPR045853">
    <property type="entry name" value="Pep_chain_release_fac_I_sf"/>
</dbReference>
<dbReference type="SUPFAM" id="SSF75620">
    <property type="entry name" value="Release factor"/>
    <property type="match status" value="1"/>
</dbReference>
<feature type="coiled-coil region" evidence="6">
    <location>
        <begin position="233"/>
        <end position="270"/>
    </location>
</feature>
<proteinExistence type="inferred from homology"/>
<keyword evidence="4" id="KW-0963">Cytoplasm</keyword>
<dbReference type="InterPro" id="IPR005139">
    <property type="entry name" value="PCRF"/>
</dbReference>
<dbReference type="HAMAP" id="MF_00094">
    <property type="entry name" value="Rel_fac_2"/>
    <property type="match status" value="1"/>
</dbReference>
<evidence type="ECO:0000256" key="6">
    <source>
        <dbReference type="SAM" id="Coils"/>
    </source>
</evidence>
<comment type="similarity">
    <text evidence="1 4">Belongs to the prokaryotic/mitochondrial release factor family.</text>
</comment>
<gene>
    <name evidence="4" type="primary">prfB</name>
    <name evidence="8" type="ORF">A2717_04450</name>
</gene>
<dbReference type="InterPro" id="IPR000352">
    <property type="entry name" value="Pep_chain_release_fac_I"/>
</dbReference>